<dbReference type="RefSeq" id="XP_013329536.1">
    <property type="nucleotide sequence ID" value="XM_013474082.1"/>
</dbReference>
<proteinExistence type="predicted"/>
<protein>
    <submittedName>
        <fullName evidence="1">Uncharacterized protein</fullName>
    </submittedName>
</protein>
<evidence type="ECO:0000313" key="1">
    <source>
        <dbReference type="EMBL" id="KKA22924.1"/>
    </source>
</evidence>
<reference evidence="1 2" key="1">
    <citation type="submission" date="2015-04" db="EMBL/GenBank/DDBJ databases">
        <authorList>
            <person name="Heijne W.H."/>
            <person name="Fedorova N.D."/>
            <person name="Nierman W.C."/>
            <person name="Vollebregt A.W."/>
            <person name="Zhao Z."/>
            <person name="Wu L."/>
            <person name="Kumar M."/>
            <person name="Stam H."/>
            <person name="van den Berg M.A."/>
            <person name="Pel H.J."/>
        </authorList>
    </citation>
    <scope>NUCLEOTIDE SEQUENCE [LARGE SCALE GENOMIC DNA]</scope>
    <source>
        <strain evidence="1 2">CBS 393.64</strain>
    </source>
</reference>
<dbReference type="OrthoDB" id="4480078at2759"/>
<dbReference type="AlphaFoldDB" id="A0A0F4YXG0"/>
<dbReference type="Proteomes" id="UP000053958">
    <property type="component" value="Unassembled WGS sequence"/>
</dbReference>
<keyword evidence="2" id="KW-1185">Reference proteome</keyword>
<organism evidence="1 2">
    <name type="scientific">Rasamsonia emersonii (strain ATCC 16479 / CBS 393.64 / IMI 116815)</name>
    <dbReference type="NCBI Taxonomy" id="1408163"/>
    <lineage>
        <taxon>Eukaryota</taxon>
        <taxon>Fungi</taxon>
        <taxon>Dikarya</taxon>
        <taxon>Ascomycota</taxon>
        <taxon>Pezizomycotina</taxon>
        <taxon>Eurotiomycetes</taxon>
        <taxon>Eurotiomycetidae</taxon>
        <taxon>Eurotiales</taxon>
        <taxon>Trichocomaceae</taxon>
        <taxon>Rasamsonia</taxon>
    </lineage>
</organism>
<gene>
    <name evidence="1" type="ORF">T310_3031</name>
</gene>
<accession>A0A0F4YXG0</accession>
<dbReference type="EMBL" id="LASV01000118">
    <property type="protein sequence ID" value="KKA22924.1"/>
    <property type="molecule type" value="Genomic_DNA"/>
</dbReference>
<dbReference type="GeneID" id="25315381"/>
<evidence type="ECO:0000313" key="2">
    <source>
        <dbReference type="Proteomes" id="UP000053958"/>
    </source>
</evidence>
<name>A0A0F4YXG0_RASE3</name>
<sequence>MSLGSSARTSRYRQRLLKAAFVLIPVGSVGYYGVQRWLSSLEARYPPLSPADVTTTTTTVLRTPCNPDTQRCAYIDVYTARVPLRILQQLQQRQAQRRRKDDNNDKDNLHVTWAKAFLGSRVMRAEAPFVGLASTSDDIDRSIKFLAVDEDVYQHGSLAFIKDQNTRTSSGTVDKKDIPDEAKPAEGVLFCWHMPDEPRRFFETIARWGYPWRLMSGGRHELSVSAPFIPDEDDRHQDRNNEPVVEVRFATAHDYEVVPEEGPLEKQKIIPVWTLRLHRAYARFLLDMAVKELIASSEQENR</sequence>
<comment type="caution">
    <text evidence="1">The sequence shown here is derived from an EMBL/GenBank/DDBJ whole genome shotgun (WGS) entry which is preliminary data.</text>
</comment>